<organism evidence="1 2">
    <name type="scientific">Grimontia hollisae</name>
    <name type="common">Vibrio hollisae</name>
    <dbReference type="NCBI Taxonomy" id="673"/>
    <lineage>
        <taxon>Bacteria</taxon>
        <taxon>Pseudomonadati</taxon>
        <taxon>Pseudomonadota</taxon>
        <taxon>Gammaproteobacteria</taxon>
        <taxon>Vibrionales</taxon>
        <taxon>Vibrionaceae</taxon>
        <taxon>Grimontia</taxon>
    </lineage>
</organism>
<dbReference type="AlphaFoldDB" id="A0A377HLU8"/>
<protein>
    <submittedName>
        <fullName evidence="1">Uncharacterized protein</fullName>
    </submittedName>
</protein>
<accession>A0A377HLU8</accession>
<proteinExistence type="predicted"/>
<gene>
    <name evidence="1" type="ORF">NCTC11645_01444</name>
</gene>
<sequence length="57" mass="6601">MIKISTKNRLIECFSSYLIAPLGNFISLLPARCFSFCRKIPMSKQDEPDDSMMRISR</sequence>
<reference evidence="1 2" key="1">
    <citation type="submission" date="2018-06" db="EMBL/GenBank/DDBJ databases">
        <authorList>
            <consortium name="Pathogen Informatics"/>
            <person name="Doyle S."/>
        </authorList>
    </citation>
    <scope>NUCLEOTIDE SEQUENCE [LARGE SCALE GENOMIC DNA]</scope>
    <source>
        <strain evidence="1 2">NCTC11645</strain>
    </source>
</reference>
<dbReference type="EMBL" id="UGHD01000002">
    <property type="protein sequence ID" value="STO57064.1"/>
    <property type="molecule type" value="Genomic_DNA"/>
</dbReference>
<evidence type="ECO:0000313" key="1">
    <source>
        <dbReference type="EMBL" id="STO57064.1"/>
    </source>
</evidence>
<evidence type="ECO:0000313" key="2">
    <source>
        <dbReference type="Proteomes" id="UP000254512"/>
    </source>
</evidence>
<dbReference type="Proteomes" id="UP000254512">
    <property type="component" value="Unassembled WGS sequence"/>
</dbReference>
<name>A0A377HLU8_GRIHO</name>